<evidence type="ECO:0000313" key="2">
    <source>
        <dbReference type="Proteomes" id="UP001054945"/>
    </source>
</evidence>
<dbReference type="EMBL" id="BPLR01008367">
    <property type="protein sequence ID" value="GIY24197.1"/>
    <property type="molecule type" value="Genomic_DNA"/>
</dbReference>
<accession>A0AAV4RUR0</accession>
<gene>
    <name evidence="1" type="ORF">CEXT_451331</name>
</gene>
<name>A0AAV4RUR0_CAEEX</name>
<organism evidence="1 2">
    <name type="scientific">Caerostris extrusa</name>
    <name type="common">Bark spider</name>
    <name type="synonym">Caerostris bankana</name>
    <dbReference type="NCBI Taxonomy" id="172846"/>
    <lineage>
        <taxon>Eukaryota</taxon>
        <taxon>Metazoa</taxon>
        <taxon>Ecdysozoa</taxon>
        <taxon>Arthropoda</taxon>
        <taxon>Chelicerata</taxon>
        <taxon>Arachnida</taxon>
        <taxon>Araneae</taxon>
        <taxon>Araneomorphae</taxon>
        <taxon>Entelegynae</taxon>
        <taxon>Araneoidea</taxon>
        <taxon>Araneidae</taxon>
        <taxon>Caerostris</taxon>
    </lineage>
</organism>
<protein>
    <submittedName>
        <fullName evidence="1">Uncharacterized protein</fullName>
    </submittedName>
</protein>
<dbReference type="Proteomes" id="UP001054945">
    <property type="component" value="Unassembled WGS sequence"/>
</dbReference>
<dbReference type="AlphaFoldDB" id="A0AAV4RUR0"/>
<comment type="caution">
    <text evidence="1">The sequence shown here is derived from an EMBL/GenBank/DDBJ whole genome shotgun (WGS) entry which is preliminary data.</text>
</comment>
<proteinExistence type="predicted"/>
<evidence type="ECO:0000313" key="1">
    <source>
        <dbReference type="EMBL" id="GIY24197.1"/>
    </source>
</evidence>
<sequence length="92" mass="10778">MASKSLSTRSLSTVFPFRRCRTLNHELLDERQMTCSSIYLNSAFAIFNLLNDCYVEKKLKIYFSIWLINTAFNLYQEIAMHQNVSNLGLFNK</sequence>
<keyword evidence="2" id="KW-1185">Reference proteome</keyword>
<reference evidence="1 2" key="1">
    <citation type="submission" date="2021-06" db="EMBL/GenBank/DDBJ databases">
        <title>Caerostris extrusa draft genome.</title>
        <authorList>
            <person name="Kono N."/>
            <person name="Arakawa K."/>
        </authorList>
    </citation>
    <scope>NUCLEOTIDE SEQUENCE [LARGE SCALE GENOMIC DNA]</scope>
</reference>